<dbReference type="RefSeq" id="WP_345389401.1">
    <property type="nucleotide sequence ID" value="NZ_BAABHG010000003.1"/>
</dbReference>
<gene>
    <name evidence="1" type="ORF">ACFSYJ_04155</name>
</gene>
<dbReference type="EMBL" id="JBHUKU010000002">
    <property type="protein sequence ID" value="MFD2457776.1"/>
    <property type="molecule type" value="Genomic_DNA"/>
</dbReference>
<keyword evidence="2" id="KW-1185">Reference proteome</keyword>
<name>A0ABW5G8E2_9PSEU</name>
<evidence type="ECO:0008006" key="3">
    <source>
        <dbReference type="Google" id="ProtNLM"/>
    </source>
</evidence>
<protein>
    <recommendedName>
        <fullName evidence="3">HPt domain-containing protein</fullName>
    </recommendedName>
</protein>
<evidence type="ECO:0000313" key="1">
    <source>
        <dbReference type="EMBL" id="MFD2457776.1"/>
    </source>
</evidence>
<dbReference type="Proteomes" id="UP001597419">
    <property type="component" value="Unassembled WGS sequence"/>
</dbReference>
<comment type="caution">
    <text evidence="1">The sequence shown here is derived from an EMBL/GenBank/DDBJ whole genome shotgun (WGS) entry which is preliminary data.</text>
</comment>
<evidence type="ECO:0000313" key="2">
    <source>
        <dbReference type="Proteomes" id="UP001597419"/>
    </source>
</evidence>
<reference evidence="2" key="1">
    <citation type="journal article" date="2019" name="Int. J. Syst. Evol. Microbiol.">
        <title>The Global Catalogue of Microorganisms (GCM) 10K type strain sequencing project: providing services to taxonomists for standard genome sequencing and annotation.</title>
        <authorList>
            <consortium name="The Broad Institute Genomics Platform"/>
            <consortium name="The Broad Institute Genome Sequencing Center for Infectious Disease"/>
            <person name="Wu L."/>
            <person name="Ma J."/>
        </authorList>
    </citation>
    <scope>NUCLEOTIDE SEQUENCE [LARGE SCALE GENOMIC DNA]</scope>
    <source>
        <strain evidence="2">CGMCC 4.7643</strain>
    </source>
</reference>
<organism evidence="1 2">
    <name type="scientific">Amycolatopsis samaneae</name>
    <dbReference type="NCBI Taxonomy" id="664691"/>
    <lineage>
        <taxon>Bacteria</taxon>
        <taxon>Bacillati</taxon>
        <taxon>Actinomycetota</taxon>
        <taxon>Actinomycetes</taxon>
        <taxon>Pseudonocardiales</taxon>
        <taxon>Pseudonocardiaceae</taxon>
        <taxon>Amycolatopsis</taxon>
    </lineage>
</organism>
<proteinExistence type="predicted"/>
<sequence>MNAVLEHNPPRLSLPPTVVAGHLRGCAEELAESLRAGGVTATAAELAEVVAQLVAGQRALAGALAGLGDRLGENADALVAAPPVDVEVVTEVLHAAATAVGCSADALGEAVPSFECVSESVGPDTRL</sequence>
<accession>A0ABW5G8E2</accession>